<dbReference type="NCBIfam" id="TIGR04183">
    <property type="entry name" value="Por_Secre_tail"/>
    <property type="match status" value="1"/>
</dbReference>
<organism evidence="3 4">
    <name type="scientific">Adhaeribacter radiodurans</name>
    <dbReference type="NCBI Taxonomy" id="2745197"/>
    <lineage>
        <taxon>Bacteria</taxon>
        <taxon>Pseudomonadati</taxon>
        <taxon>Bacteroidota</taxon>
        <taxon>Cytophagia</taxon>
        <taxon>Cytophagales</taxon>
        <taxon>Hymenobacteraceae</taxon>
        <taxon>Adhaeribacter</taxon>
    </lineage>
</organism>
<keyword evidence="4" id="KW-1185">Reference proteome</keyword>
<accession>A0A7L7LCB0</accession>
<dbReference type="InterPro" id="IPR026444">
    <property type="entry name" value="Secre_tail"/>
</dbReference>
<reference evidence="3 4" key="2">
    <citation type="submission" date="2020-08" db="EMBL/GenBank/DDBJ databases">
        <title>Adhaeribacter dokdonensis sp. nov., isolated from the rhizosphere of Elymus tsukushiensis, a plant native to the Dokdo Islands, Republic of Korea.</title>
        <authorList>
            <person name="Ghim S.Y."/>
        </authorList>
    </citation>
    <scope>NUCLEOTIDE SEQUENCE [LARGE SCALE GENOMIC DNA]</scope>
    <source>
        <strain evidence="3 4">KUDC8001</strain>
    </source>
</reference>
<proteinExistence type="predicted"/>
<dbReference type="EMBL" id="CP055153">
    <property type="protein sequence ID" value="QMU30482.1"/>
    <property type="molecule type" value="Genomic_DNA"/>
</dbReference>
<feature type="domain" description="Secretion system C-terminal sorting" evidence="2">
    <location>
        <begin position="49"/>
        <end position="125"/>
    </location>
</feature>
<evidence type="ECO:0000256" key="1">
    <source>
        <dbReference type="SAM" id="SignalP"/>
    </source>
</evidence>
<keyword evidence="1" id="KW-0732">Signal</keyword>
<evidence type="ECO:0000313" key="4">
    <source>
        <dbReference type="Proteomes" id="UP000514509"/>
    </source>
</evidence>
<dbReference type="Pfam" id="PF18962">
    <property type="entry name" value="Por_Secre_tail"/>
    <property type="match status" value="1"/>
</dbReference>
<sequence length="126" mass="13978">MKKIILLFGAWLLCLNIGAQVKAPDSEPAKLQVAAPAPANKESDKGITIFPNPSTGKVFLELSGFKGHRTELRVLNVIGNVVLHENFYETEDKTTKVLDLSKFASGLYYVKLEADEYSEIRKVIIN</sequence>
<feature type="chain" id="PRO_5029618948" evidence="1">
    <location>
        <begin position="20"/>
        <end position="126"/>
    </location>
</feature>
<dbReference type="Proteomes" id="UP000514509">
    <property type="component" value="Chromosome"/>
</dbReference>
<evidence type="ECO:0000313" key="3">
    <source>
        <dbReference type="EMBL" id="QMU30482.1"/>
    </source>
</evidence>
<evidence type="ECO:0000259" key="2">
    <source>
        <dbReference type="Pfam" id="PF18962"/>
    </source>
</evidence>
<gene>
    <name evidence="3" type="ORF">HUW48_21745</name>
</gene>
<reference evidence="3 4" key="1">
    <citation type="submission" date="2020-06" db="EMBL/GenBank/DDBJ databases">
        <authorList>
            <person name="Hwang Y.J."/>
        </authorList>
    </citation>
    <scope>NUCLEOTIDE SEQUENCE [LARGE SCALE GENOMIC DNA]</scope>
    <source>
        <strain evidence="3 4">KUDC8001</strain>
    </source>
</reference>
<dbReference type="AlphaFoldDB" id="A0A7L7LCB0"/>
<dbReference type="KEGG" id="add:HUW48_21745"/>
<dbReference type="RefSeq" id="WP_182412929.1">
    <property type="nucleotide sequence ID" value="NZ_CP055153.1"/>
</dbReference>
<name>A0A7L7LCB0_9BACT</name>
<feature type="signal peptide" evidence="1">
    <location>
        <begin position="1"/>
        <end position="19"/>
    </location>
</feature>
<protein>
    <submittedName>
        <fullName evidence="3">T9SS type A sorting domain-containing protein</fullName>
    </submittedName>
</protein>